<name>X1GMM3_9ZZZZ</name>
<evidence type="ECO:0000313" key="3">
    <source>
        <dbReference type="EMBL" id="GAH34253.1"/>
    </source>
</evidence>
<dbReference type="InterPro" id="IPR020846">
    <property type="entry name" value="MFS_dom"/>
</dbReference>
<keyword evidence="1" id="KW-1133">Transmembrane helix</keyword>
<accession>X1GMM3</accession>
<dbReference type="InterPro" id="IPR036259">
    <property type="entry name" value="MFS_trans_sf"/>
</dbReference>
<evidence type="ECO:0000256" key="1">
    <source>
        <dbReference type="SAM" id="Phobius"/>
    </source>
</evidence>
<organism evidence="3">
    <name type="scientific">marine sediment metagenome</name>
    <dbReference type="NCBI Taxonomy" id="412755"/>
    <lineage>
        <taxon>unclassified sequences</taxon>
        <taxon>metagenomes</taxon>
        <taxon>ecological metagenomes</taxon>
    </lineage>
</organism>
<sequence>MAGLLTATMLGIGLIAQPLGGIMGDRVSKGKIIFLSLVGLTIFFFFFHFTVASVVEESTLNYEVLIALLVGIGFCIFVTFPVGLALSAELTRGERVGTSVGLVLGGGMVLSALTLPGVGYLIDNYGFQSGFTLLGILAAV</sequence>
<dbReference type="Gene3D" id="1.20.1250.20">
    <property type="entry name" value="MFS general substrate transporter like domains"/>
    <property type="match status" value="1"/>
</dbReference>
<dbReference type="SUPFAM" id="SSF103473">
    <property type="entry name" value="MFS general substrate transporter"/>
    <property type="match status" value="1"/>
</dbReference>
<keyword evidence="1" id="KW-0812">Transmembrane</keyword>
<feature type="non-terminal residue" evidence="3">
    <location>
        <position position="140"/>
    </location>
</feature>
<feature type="transmembrane region" description="Helical" evidence="1">
    <location>
        <begin position="64"/>
        <end position="88"/>
    </location>
</feature>
<dbReference type="Pfam" id="PF07690">
    <property type="entry name" value="MFS_1"/>
    <property type="match status" value="1"/>
</dbReference>
<dbReference type="PROSITE" id="PS50850">
    <property type="entry name" value="MFS"/>
    <property type="match status" value="1"/>
</dbReference>
<proteinExistence type="predicted"/>
<feature type="domain" description="Major facilitator superfamily (MFS) profile" evidence="2">
    <location>
        <begin position="1"/>
        <end position="140"/>
    </location>
</feature>
<keyword evidence="1" id="KW-0472">Membrane</keyword>
<protein>
    <recommendedName>
        <fullName evidence="2">Major facilitator superfamily (MFS) profile domain-containing protein</fullName>
    </recommendedName>
</protein>
<reference evidence="3" key="1">
    <citation type="journal article" date="2014" name="Front. Microbiol.">
        <title>High frequency of phylogenetically diverse reductive dehalogenase-homologous genes in deep subseafloor sedimentary metagenomes.</title>
        <authorList>
            <person name="Kawai M."/>
            <person name="Futagami T."/>
            <person name="Toyoda A."/>
            <person name="Takaki Y."/>
            <person name="Nishi S."/>
            <person name="Hori S."/>
            <person name="Arai W."/>
            <person name="Tsubouchi T."/>
            <person name="Morono Y."/>
            <person name="Uchiyama I."/>
            <person name="Ito T."/>
            <person name="Fujiyama A."/>
            <person name="Inagaki F."/>
            <person name="Takami H."/>
        </authorList>
    </citation>
    <scope>NUCLEOTIDE SEQUENCE</scope>
    <source>
        <strain evidence="3">Expedition CK06-06</strain>
    </source>
</reference>
<gene>
    <name evidence="3" type="ORF">S03H2_20087</name>
</gene>
<evidence type="ECO:0000259" key="2">
    <source>
        <dbReference type="PROSITE" id="PS50850"/>
    </source>
</evidence>
<feature type="transmembrane region" description="Helical" evidence="1">
    <location>
        <begin position="32"/>
        <end position="52"/>
    </location>
</feature>
<dbReference type="AlphaFoldDB" id="X1GMM3"/>
<dbReference type="GO" id="GO:0022857">
    <property type="term" value="F:transmembrane transporter activity"/>
    <property type="evidence" value="ECO:0007669"/>
    <property type="project" value="InterPro"/>
</dbReference>
<comment type="caution">
    <text evidence="3">The sequence shown here is derived from an EMBL/GenBank/DDBJ whole genome shotgun (WGS) entry which is preliminary data.</text>
</comment>
<dbReference type="InterPro" id="IPR011701">
    <property type="entry name" value="MFS"/>
</dbReference>
<dbReference type="EMBL" id="BARU01010551">
    <property type="protein sequence ID" value="GAH34253.1"/>
    <property type="molecule type" value="Genomic_DNA"/>
</dbReference>
<feature type="transmembrane region" description="Helical" evidence="1">
    <location>
        <begin position="100"/>
        <end position="122"/>
    </location>
</feature>